<dbReference type="PANTHER" id="PTHR31669:SF251">
    <property type="entry name" value="PROTEIN FAR1-RELATED SEQUENCE"/>
    <property type="match status" value="1"/>
</dbReference>
<evidence type="ECO:0000256" key="3">
    <source>
        <dbReference type="ARBA" id="ARBA00022771"/>
    </source>
</evidence>
<dbReference type="SMART" id="SM00575">
    <property type="entry name" value="ZnF_PMZ"/>
    <property type="match status" value="1"/>
</dbReference>
<name>A0AAV9A267_ACOGR</name>
<proteinExistence type="inferred from homology"/>
<dbReference type="Pfam" id="PF04434">
    <property type="entry name" value="SWIM"/>
    <property type="match status" value="1"/>
</dbReference>
<dbReference type="InterPro" id="IPR031052">
    <property type="entry name" value="FHY3/FAR1"/>
</dbReference>
<dbReference type="PANTHER" id="PTHR31669">
    <property type="entry name" value="PROTEIN FAR1-RELATED SEQUENCE 10-RELATED"/>
    <property type="match status" value="1"/>
</dbReference>
<accession>A0AAV9A267</accession>
<keyword evidence="4 6" id="KW-0862">Zinc</keyword>
<evidence type="ECO:0000256" key="6">
    <source>
        <dbReference type="RuleBase" id="RU367018"/>
    </source>
</evidence>
<reference evidence="8" key="2">
    <citation type="submission" date="2023-06" db="EMBL/GenBank/DDBJ databases">
        <authorList>
            <person name="Ma L."/>
            <person name="Liu K.-W."/>
            <person name="Li Z."/>
            <person name="Hsiao Y.-Y."/>
            <person name="Qi Y."/>
            <person name="Fu T."/>
            <person name="Tang G."/>
            <person name="Zhang D."/>
            <person name="Sun W.-H."/>
            <person name="Liu D.-K."/>
            <person name="Li Y."/>
            <person name="Chen G.-Z."/>
            <person name="Liu X.-D."/>
            <person name="Liao X.-Y."/>
            <person name="Jiang Y.-T."/>
            <person name="Yu X."/>
            <person name="Hao Y."/>
            <person name="Huang J."/>
            <person name="Zhao X.-W."/>
            <person name="Ke S."/>
            <person name="Chen Y.-Y."/>
            <person name="Wu W.-L."/>
            <person name="Hsu J.-L."/>
            <person name="Lin Y.-F."/>
            <person name="Huang M.-D."/>
            <person name="Li C.-Y."/>
            <person name="Huang L."/>
            <person name="Wang Z.-W."/>
            <person name="Zhao X."/>
            <person name="Zhong W.-Y."/>
            <person name="Peng D.-H."/>
            <person name="Ahmad S."/>
            <person name="Lan S."/>
            <person name="Zhang J.-S."/>
            <person name="Tsai W.-C."/>
            <person name="Van De Peer Y."/>
            <person name="Liu Z.-J."/>
        </authorList>
    </citation>
    <scope>NUCLEOTIDE SEQUENCE</scope>
    <source>
        <strain evidence="8">SCP</strain>
        <tissue evidence="8">Leaves</tissue>
    </source>
</reference>
<evidence type="ECO:0000256" key="4">
    <source>
        <dbReference type="ARBA" id="ARBA00022833"/>
    </source>
</evidence>
<keyword evidence="9" id="KW-1185">Reference proteome</keyword>
<protein>
    <recommendedName>
        <fullName evidence="6">Protein FAR1-RELATED SEQUENCE</fullName>
    </recommendedName>
</protein>
<comment type="caution">
    <text evidence="8">The sequence shown here is derived from an EMBL/GenBank/DDBJ whole genome shotgun (WGS) entry which is preliminary data.</text>
</comment>
<evidence type="ECO:0000256" key="5">
    <source>
        <dbReference type="PROSITE-ProRule" id="PRU00325"/>
    </source>
</evidence>
<reference evidence="8" key="1">
    <citation type="journal article" date="2023" name="Nat. Commun.">
        <title>Diploid and tetraploid genomes of Acorus and the evolution of monocots.</title>
        <authorList>
            <person name="Ma L."/>
            <person name="Liu K.W."/>
            <person name="Li Z."/>
            <person name="Hsiao Y.Y."/>
            <person name="Qi Y."/>
            <person name="Fu T."/>
            <person name="Tang G.D."/>
            <person name="Zhang D."/>
            <person name="Sun W.H."/>
            <person name="Liu D.K."/>
            <person name="Li Y."/>
            <person name="Chen G.Z."/>
            <person name="Liu X.D."/>
            <person name="Liao X.Y."/>
            <person name="Jiang Y.T."/>
            <person name="Yu X."/>
            <person name="Hao Y."/>
            <person name="Huang J."/>
            <person name="Zhao X.W."/>
            <person name="Ke S."/>
            <person name="Chen Y.Y."/>
            <person name="Wu W.L."/>
            <person name="Hsu J.L."/>
            <person name="Lin Y.F."/>
            <person name="Huang M.D."/>
            <person name="Li C.Y."/>
            <person name="Huang L."/>
            <person name="Wang Z.W."/>
            <person name="Zhao X."/>
            <person name="Zhong W.Y."/>
            <person name="Peng D.H."/>
            <person name="Ahmad S."/>
            <person name="Lan S."/>
            <person name="Zhang J.S."/>
            <person name="Tsai W.C."/>
            <person name="Van de Peer Y."/>
            <person name="Liu Z.J."/>
        </authorList>
    </citation>
    <scope>NUCLEOTIDE SEQUENCE</scope>
    <source>
        <strain evidence="8">SCP</strain>
    </source>
</reference>
<dbReference type="GO" id="GO:0006355">
    <property type="term" value="P:regulation of DNA-templated transcription"/>
    <property type="evidence" value="ECO:0007669"/>
    <property type="project" value="UniProtKB-UniRule"/>
</dbReference>
<dbReference type="GO" id="GO:0005634">
    <property type="term" value="C:nucleus"/>
    <property type="evidence" value="ECO:0007669"/>
    <property type="project" value="UniProtKB-SubCell"/>
</dbReference>
<comment type="subcellular location">
    <subcellularLocation>
        <location evidence="6">Nucleus</location>
    </subcellularLocation>
</comment>
<dbReference type="InterPro" id="IPR007527">
    <property type="entry name" value="Znf_SWIM"/>
</dbReference>
<evidence type="ECO:0000256" key="2">
    <source>
        <dbReference type="ARBA" id="ARBA00022723"/>
    </source>
</evidence>
<sequence>MDRNYDEDLFKKTRTVYRRINNYIEFHLVFLGINKLVKALYPGILRESTETLLVDRRYEELCKDFKANQSRPSLSICSPMLEYASEVYIPSTFKVFHEEFIGIWNWRVLEDGIDETVKKYKVKSLTGKNHEHQVVFGISESLVDCSCKKFQFMGFLCRHVFAVLHHNAIVKDPKSIYLDKVDKECKIWKCR</sequence>
<keyword evidence="6" id="KW-0539">Nucleus</keyword>
<dbReference type="GO" id="GO:0008270">
    <property type="term" value="F:zinc ion binding"/>
    <property type="evidence" value="ECO:0007669"/>
    <property type="project" value="UniProtKB-UniRule"/>
</dbReference>
<gene>
    <name evidence="8" type="ORF">QJS04_geneDACA012732</name>
</gene>
<dbReference type="AlphaFoldDB" id="A0AAV9A267"/>
<evidence type="ECO:0000256" key="1">
    <source>
        <dbReference type="ARBA" id="ARBA00005889"/>
    </source>
</evidence>
<evidence type="ECO:0000259" key="7">
    <source>
        <dbReference type="PROSITE" id="PS50966"/>
    </source>
</evidence>
<evidence type="ECO:0000313" key="9">
    <source>
        <dbReference type="Proteomes" id="UP001179952"/>
    </source>
</evidence>
<keyword evidence="3 5" id="KW-0863">Zinc-finger</keyword>
<comment type="similarity">
    <text evidence="1 6">Belongs to the FHY3/FAR1 family.</text>
</comment>
<dbReference type="Proteomes" id="UP001179952">
    <property type="component" value="Unassembled WGS sequence"/>
</dbReference>
<dbReference type="InterPro" id="IPR006564">
    <property type="entry name" value="Znf_PMZ"/>
</dbReference>
<dbReference type="EMBL" id="JAUJYN010000028">
    <property type="protein sequence ID" value="KAK1257985.1"/>
    <property type="molecule type" value="Genomic_DNA"/>
</dbReference>
<keyword evidence="2 6" id="KW-0479">Metal-binding</keyword>
<dbReference type="PROSITE" id="PS50966">
    <property type="entry name" value="ZF_SWIM"/>
    <property type="match status" value="1"/>
</dbReference>
<feature type="domain" description="SWIM-type" evidence="7">
    <location>
        <begin position="132"/>
        <end position="168"/>
    </location>
</feature>
<evidence type="ECO:0000313" key="8">
    <source>
        <dbReference type="EMBL" id="KAK1257985.1"/>
    </source>
</evidence>
<organism evidence="8 9">
    <name type="scientific">Acorus gramineus</name>
    <name type="common">Dwarf sweet flag</name>
    <dbReference type="NCBI Taxonomy" id="55184"/>
    <lineage>
        <taxon>Eukaryota</taxon>
        <taxon>Viridiplantae</taxon>
        <taxon>Streptophyta</taxon>
        <taxon>Embryophyta</taxon>
        <taxon>Tracheophyta</taxon>
        <taxon>Spermatophyta</taxon>
        <taxon>Magnoliopsida</taxon>
        <taxon>Liliopsida</taxon>
        <taxon>Acoraceae</taxon>
        <taxon>Acorus</taxon>
    </lineage>
</organism>
<comment type="function">
    <text evidence="6">Putative transcription activator involved in regulating light control of development.</text>
</comment>